<evidence type="ECO:0000256" key="4">
    <source>
        <dbReference type="SAM" id="SignalP"/>
    </source>
</evidence>
<feature type="signal peptide" evidence="4">
    <location>
        <begin position="1"/>
        <end position="21"/>
    </location>
</feature>
<dbReference type="AlphaFoldDB" id="A0A0H4IS74"/>
<dbReference type="GO" id="GO:0005576">
    <property type="term" value="C:extracellular region"/>
    <property type="evidence" value="ECO:0007669"/>
    <property type="project" value="UniProtKB-SubCell"/>
</dbReference>
<protein>
    <submittedName>
        <fullName evidence="5">Three-finger toxin B.F</fullName>
    </submittedName>
</protein>
<dbReference type="InterPro" id="IPR003571">
    <property type="entry name" value="Snake_3FTx"/>
</dbReference>
<reference evidence="5" key="1">
    <citation type="submission" date="2015-01" db="EMBL/GenBank/DDBJ databases">
        <title>Cloning, expression and characterization of an alpha-neurotoxin from the venom glands of the Mexican coral snake Micrurus diastema.</title>
        <authorList>
            <person name="Guerrero Garzon J.F."/>
            <person name="Olvera Rodriguez A."/>
            <person name="Restano Cassulini R."/>
            <person name="Zamudio F."/>
            <person name="Benard-Valle M."/>
            <person name="Possani L.D."/>
            <person name="Alagon A."/>
        </authorList>
    </citation>
    <scope>NUCLEOTIDE SEQUENCE</scope>
    <source>
        <tissue evidence="5">Venom glands</tissue>
    </source>
</reference>
<dbReference type="EMBL" id="KP686080">
    <property type="protein sequence ID" value="AKO63244.1"/>
    <property type="molecule type" value="mRNA"/>
</dbReference>
<keyword evidence="3" id="KW-1015">Disulfide bond</keyword>
<keyword evidence="4" id="KW-0732">Signal</keyword>
<keyword evidence="2" id="KW-0964">Secreted</keyword>
<name>A0A0H4IS74_9SAUR</name>
<dbReference type="SUPFAM" id="SSF57302">
    <property type="entry name" value="Snake toxin-like"/>
    <property type="match status" value="1"/>
</dbReference>
<evidence type="ECO:0000256" key="3">
    <source>
        <dbReference type="ARBA" id="ARBA00023157"/>
    </source>
</evidence>
<dbReference type="Pfam" id="PF21947">
    <property type="entry name" value="Toxin_cobra-type"/>
    <property type="match status" value="1"/>
</dbReference>
<evidence type="ECO:0000256" key="2">
    <source>
        <dbReference type="ARBA" id="ARBA00022525"/>
    </source>
</evidence>
<dbReference type="InterPro" id="IPR045860">
    <property type="entry name" value="Snake_toxin-like_sf"/>
</dbReference>
<accession>A0A0H4IS74</accession>
<feature type="chain" id="PRO_5005206230" evidence="4">
    <location>
        <begin position="22"/>
        <end position="79"/>
    </location>
</feature>
<dbReference type="InterPro" id="IPR054131">
    <property type="entry name" value="Toxin_cobra-type"/>
</dbReference>
<comment type="subcellular location">
    <subcellularLocation>
        <location evidence="1">Secreted</location>
    </subcellularLocation>
</comment>
<proteinExistence type="evidence at transcript level"/>
<evidence type="ECO:0000256" key="1">
    <source>
        <dbReference type="ARBA" id="ARBA00004613"/>
    </source>
</evidence>
<sequence length="79" mass="8737">MKTLLLTLVVVTIVCLDLGYTRKCRIGKDGFYSVTCTEKENLCFTMFSARNPAQIIERGCASSCSSRYMKCCSTDSCNG</sequence>
<dbReference type="CDD" id="cd00206">
    <property type="entry name" value="TFP_snake_toxin"/>
    <property type="match status" value="1"/>
</dbReference>
<organism evidence="5">
    <name type="scientific">Micrurus browni</name>
    <name type="common">Brown's coral snake</name>
    <dbReference type="NCBI Taxonomy" id="1675716"/>
    <lineage>
        <taxon>Eukaryota</taxon>
        <taxon>Metazoa</taxon>
        <taxon>Chordata</taxon>
        <taxon>Craniata</taxon>
        <taxon>Vertebrata</taxon>
        <taxon>Euteleostomi</taxon>
        <taxon>Lepidosauria</taxon>
        <taxon>Squamata</taxon>
        <taxon>Bifurcata</taxon>
        <taxon>Unidentata</taxon>
        <taxon>Episquamata</taxon>
        <taxon>Toxicofera</taxon>
        <taxon>Serpentes</taxon>
        <taxon>Colubroidea</taxon>
        <taxon>Elapidae</taxon>
        <taxon>Elapinae</taxon>
        <taxon>Micrurus</taxon>
    </lineage>
</organism>
<dbReference type="GO" id="GO:0090729">
    <property type="term" value="F:toxin activity"/>
    <property type="evidence" value="ECO:0007669"/>
    <property type="project" value="InterPro"/>
</dbReference>
<dbReference type="Gene3D" id="2.10.60.10">
    <property type="entry name" value="CD59"/>
    <property type="match status" value="1"/>
</dbReference>
<evidence type="ECO:0000313" key="5">
    <source>
        <dbReference type="EMBL" id="AKO63244.1"/>
    </source>
</evidence>